<evidence type="ECO:0000313" key="2">
    <source>
        <dbReference type="Proteomes" id="UP000019681"/>
    </source>
</evidence>
<keyword evidence="2" id="KW-1185">Reference proteome</keyword>
<dbReference type="RefSeq" id="WP_035378615.1">
    <property type="nucleotide sequence ID" value="NZ_AZQP01000010.1"/>
</dbReference>
<accession>A0A017RWR4</accession>
<proteinExistence type="predicted"/>
<dbReference type="Proteomes" id="UP000019681">
    <property type="component" value="Unassembled WGS sequence"/>
</dbReference>
<organism evidence="1 2">
    <name type="scientific">Fervidicella metallireducens AeB</name>
    <dbReference type="NCBI Taxonomy" id="1403537"/>
    <lineage>
        <taxon>Bacteria</taxon>
        <taxon>Bacillati</taxon>
        <taxon>Bacillota</taxon>
        <taxon>Clostridia</taxon>
        <taxon>Eubacteriales</taxon>
        <taxon>Clostridiaceae</taxon>
        <taxon>Fervidicella</taxon>
    </lineage>
</organism>
<dbReference type="OrthoDB" id="1929483at2"/>
<sequence>MKKININLSDIKLEGNVLEVAQSGNNVISKLIEKNSTEGLDNKIDKDYILWNRKSLDNKNDKYDIVCAFFSFNRVPKIWLKRLFKDIGLMLKNNGKIFIWDVYFPRIKFQNKLCIRVKIGENDFEELDFKLYYNPFTSKFNDVVLNLEKNGYKIINSSICGNIYYIEGEKIQEG</sequence>
<dbReference type="SUPFAM" id="SSF53335">
    <property type="entry name" value="S-adenosyl-L-methionine-dependent methyltransferases"/>
    <property type="match status" value="1"/>
</dbReference>
<comment type="caution">
    <text evidence="1">The sequence shown here is derived from an EMBL/GenBank/DDBJ whole genome shotgun (WGS) entry which is preliminary data.</text>
</comment>
<evidence type="ECO:0008006" key="3">
    <source>
        <dbReference type="Google" id="ProtNLM"/>
    </source>
</evidence>
<name>A0A017RWR4_9CLOT</name>
<dbReference type="EMBL" id="AZQP01000010">
    <property type="protein sequence ID" value="EYE89011.1"/>
    <property type="molecule type" value="Genomic_DNA"/>
</dbReference>
<reference evidence="1 2" key="1">
    <citation type="journal article" date="2014" name="Genome Announc.">
        <title>Draft Genome Sequence of Fervidicella metallireducens Strain AeBT, an Iron-Reducing Thermoanaerobe from the Great Artesian Basin.</title>
        <authorList>
            <person name="Patel B.K."/>
        </authorList>
    </citation>
    <scope>NUCLEOTIDE SEQUENCE [LARGE SCALE GENOMIC DNA]</scope>
    <source>
        <strain evidence="1 2">AeB</strain>
    </source>
</reference>
<dbReference type="InterPro" id="IPR029063">
    <property type="entry name" value="SAM-dependent_MTases_sf"/>
</dbReference>
<dbReference type="AlphaFoldDB" id="A0A017RWR4"/>
<gene>
    <name evidence="1" type="ORF">Q428_04695</name>
</gene>
<protein>
    <recommendedName>
        <fullName evidence="3">Methyltransferase type 11 domain-containing protein</fullName>
    </recommendedName>
</protein>
<feature type="non-terminal residue" evidence="1">
    <location>
        <position position="174"/>
    </location>
</feature>
<dbReference type="Gene3D" id="3.40.50.150">
    <property type="entry name" value="Vaccinia Virus protein VP39"/>
    <property type="match status" value="1"/>
</dbReference>
<evidence type="ECO:0000313" key="1">
    <source>
        <dbReference type="EMBL" id="EYE89011.1"/>
    </source>
</evidence>